<comment type="caution">
    <text evidence="3">The sequence shown here is derived from an EMBL/GenBank/DDBJ whole genome shotgun (WGS) entry which is preliminary data.</text>
</comment>
<dbReference type="CDD" id="cd00761">
    <property type="entry name" value="Glyco_tranf_GTA_type"/>
    <property type="match status" value="1"/>
</dbReference>
<dbReference type="GO" id="GO:0016740">
    <property type="term" value="F:transferase activity"/>
    <property type="evidence" value="ECO:0007669"/>
    <property type="project" value="UniProtKB-KW"/>
</dbReference>
<protein>
    <submittedName>
        <fullName evidence="3">Glycosyltransferase</fullName>
    </submittedName>
</protein>
<evidence type="ECO:0000313" key="3">
    <source>
        <dbReference type="EMBL" id="MZR22057.1"/>
    </source>
</evidence>
<dbReference type="SUPFAM" id="SSF53448">
    <property type="entry name" value="Nucleotide-diphospho-sugar transferases"/>
    <property type="match status" value="1"/>
</dbReference>
<dbReference type="InterPro" id="IPR001173">
    <property type="entry name" value="Glyco_trans_2-like"/>
</dbReference>
<feature type="domain" description="Glycosyltransferase 2-like" evidence="2">
    <location>
        <begin position="4"/>
        <end position="122"/>
    </location>
</feature>
<evidence type="ECO:0000256" key="1">
    <source>
        <dbReference type="SAM" id="MobiDB-lite"/>
    </source>
</evidence>
<dbReference type="Gene3D" id="3.90.550.10">
    <property type="entry name" value="Spore Coat Polysaccharide Biosynthesis Protein SpsA, Chain A"/>
    <property type="match status" value="1"/>
</dbReference>
<dbReference type="Pfam" id="PF00535">
    <property type="entry name" value="Glycos_transf_2"/>
    <property type="match status" value="1"/>
</dbReference>
<dbReference type="PANTHER" id="PTHR43685:SF2">
    <property type="entry name" value="GLYCOSYLTRANSFERASE 2-LIKE DOMAIN-CONTAINING PROTEIN"/>
    <property type="match status" value="1"/>
</dbReference>
<dbReference type="InterPro" id="IPR050834">
    <property type="entry name" value="Glycosyltransf_2"/>
</dbReference>
<name>A0A845MFM8_9PROT</name>
<evidence type="ECO:0000259" key="2">
    <source>
        <dbReference type="Pfam" id="PF00535"/>
    </source>
</evidence>
<gene>
    <name evidence="3" type="ORF">GQF03_06905</name>
</gene>
<sequence length="413" mass="46694">MKISIVVPTRNRAEFLKYCLETCLAPSDPEIEVVVSDNNSMDDTRSVVAAFTDPRLVYVHPGRDLSMRQNFEFALSHATGDYVIFIGDDDGVVPNGIATLRYLIDKFHPDIITWRHITYIWPHQEPVPTDGILKFRYRDFCGPLFKLNPKQIFQDFCDARLINYRDGANIYHGCVARPVIDRIKAKGGEYFQGQIPDVNTALSNLIEADSMLWVRNPVTIAGAGEKSNGSAMNAPTKSTEKQAKIAENFTELAEADKIAPEIDLRIRSIPAYVYANLMRLNTDHLDGAYKIDHARWREVIIDDMRKFPKQNRCWDVLEDFFVAMDPGYQRTGLSDPPGQTEDEETAAPSAAKKRKSLLRQEDLVNVATVVGWLQAVTGKPYFPSENKGLAFLMQLLKSIEMRSNVKSIESSRN</sequence>
<dbReference type="AlphaFoldDB" id="A0A845MFM8"/>
<dbReference type="Proteomes" id="UP000445696">
    <property type="component" value="Unassembled WGS sequence"/>
</dbReference>
<accession>A0A845MFM8</accession>
<dbReference type="InterPro" id="IPR029044">
    <property type="entry name" value="Nucleotide-diphossugar_trans"/>
</dbReference>
<feature type="region of interest" description="Disordered" evidence="1">
    <location>
        <begin position="331"/>
        <end position="354"/>
    </location>
</feature>
<evidence type="ECO:0000313" key="4">
    <source>
        <dbReference type="Proteomes" id="UP000445696"/>
    </source>
</evidence>
<dbReference type="EMBL" id="WTVA01000002">
    <property type="protein sequence ID" value="MZR22057.1"/>
    <property type="molecule type" value="Genomic_DNA"/>
</dbReference>
<reference evidence="3 4" key="1">
    <citation type="journal article" date="2014" name="Int. J. Syst. Evol. Microbiol.">
        <title>Sneathiella chungangensis sp. nov., isolated from a marine sand, and emended description of the genus Sneathiella.</title>
        <authorList>
            <person name="Siamphan C."/>
            <person name="Kim H."/>
            <person name="Lee J.S."/>
            <person name="Kim W."/>
        </authorList>
    </citation>
    <scope>NUCLEOTIDE SEQUENCE [LARGE SCALE GENOMIC DNA]</scope>
    <source>
        <strain evidence="3 4">KCTC 32476</strain>
    </source>
</reference>
<keyword evidence="4" id="KW-1185">Reference proteome</keyword>
<proteinExistence type="predicted"/>
<dbReference type="RefSeq" id="WP_161338475.1">
    <property type="nucleotide sequence ID" value="NZ_JBHSDG010000006.1"/>
</dbReference>
<organism evidence="3 4">
    <name type="scientific">Sneathiella chungangensis</name>
    <dbReference type="NCBI Taxonomy" id="1418234"/>
    <lineage>
        <taxon>Bacteria</taxon>
        <taxon>Pseudomonadati</taxon>
        <taxon>Pseudomonadota</taxon>
        <taxon>Alphaproteobacteria</taxon>
        <taxon>Sneathiellales</taxon>
        <taxon>Sneathiellaceae</taxon>
        <taxon>Sneathiella</taxon>
    </lineage>
</organism>
<keyword evidence="3" id="KW-0808">Transferase</keyword>
<dbReference type="OrthoDB" id="7665907at2"/>
<dbReference type="PANTHER" id="PTHR43685">
    <property type="entry name" value="GLYCOSYLTRANSFERASE"/>
    <property type="match status" value="1"/>
</dbReference>